<evidence type="ECO:0000313" key="2">
    <source>
        <dbReference type="Proteomes" id="UP000823883"/>
    </source>
</evidence>
<dbReference type="EMBL" id="DWWL01000036">
    <property type="protein sequence ID" value="HJC47469.1"/>
    <property type="molecule type" value="Genomic_DNA"/>
</dbReference>
<gene>
    <name evidence="1" type="ORF">IAA04_05400</name>
</gene>
<proteinExistence type="predicted"/>
<sequence>MEKGLLIRTEEDLAELVEAWGFLPLLKNRIPGFSVEEHTPPQLWFADGVDGPWEWKGPVIRETGCAYGKFFHGKAGFVSREWFPDFANYRRDGYDFDARYDEGLVRRQDKLVYDVLAEYDSLISREWRRLAGIRSRSEFDAAVTRLQMQGYVTTIDFEYARDKNGRAYGWGLARYAVPERHWGREFAKSVYARTPAESGERILTRLRGLLPGAAEKELLRILG</sequence>
<dbReference type="InterPro" id="IPR056298">
    <property type="entry name" value="AlkZ-rel"/>
</dbReference>
<dbReference type="AlphaFoldDB" id="A0A9D2PDY0"/>
<organism evidence="1 2">
    <name type="scientific">Candidatus Lachnoclostridium pullistercoris</name>
    <dbReference type="NCBI Taxonomy" id="2838632"/>
    <lineage>
        <taxon>Bacteria</taxon>
        <taxon>Bacillati</taxon>
        <taxon>Bacillota</taxon>
        <taxon>Clostridia</taxon>
        <taxon>Lachnospirales</taxon>
        <taxon>Lachnospiraceae</taxon>
    </lineage>
</organism>
<name>A0A9D2PDY0_9FIRM</name>
<dbReference type="Pfam" id="PF24741">
    <property type="entry name" value="AlkZ-rel"/>
    <property type="match status" value="1"/>
</dbReference>
<reference evidence="1" key="2">
    <citation type="submission" date="2021-04" db="EMBL/GenBank/DDBJ databases">
        <authorList>
            <person name="Gilroy R."/>
        </authorList>
    </citation>
    <scope>NUCLEOTIDE SEQUENCE</scope>
    <source>
        <strain evidence="1">CHK183-5548</strain>
    </source>
</reference>
<reference evidence="1" key="1">
    <citation type="journal article" date="2021" name="PeerJ">
        <title>Extensive microbial diversity within the chicken gut microbiome revealed by metagenomics and culture.</title>
        <authorList>
            <person name="Gilroy R."/>
            <person name="Ravi A."/>
            <person name="Getino M."/>
            <person name="Pursley I."/>
            <person name="Horton D.L."/>
            <person name="Alikhan N.F."/>
            <person name="Baker D."/>
            <person name="Gharbi K."/>
            <person name="Hall N."/>
            <person name="Watson M."/>
            <person name="Adriaenssens E.M."/>
            <person name="Foster-Nyarko E."/>
            <person name="Jarju S."/>
            <person name="Secka A."/>
            <person name="Antonio M."/>
            <person name="Oren A."/>
            <person name="Chaudhuri R.R."/>
            <person name="La Ragione R."/>
            <person name="Hildebrand F."/>
            <person name="Pallen M.J."/>
        </authorList>
    </citation>
    <scope>NUCLEOTIDE SEQUENCE</scope>
    <source>
        <strain evidence="1">CHK183-5548</strain>
    </source>
</reference>
<protein>
    <submittedName>
        <fullName evidence="1">Uncharacterized protein</fullName>
    </submittedName>
</protein>
<dbReference type="Proteomes" id="UP000823883">
    <property type="component" value="Unassembled WGS sequence"/>
</dbReference>
<evidence type="ECO:0000313" key="1">
    <source>
        <dbReference type="EMBL" id="HJC47469.1"/>
    </source>
</evidence>
<accession>A0A9D2PDY0</accession>
<comment type="caution">
    <text evidence="1">The sequence shown here is derived from an EMBL/GenBank/DDBJ whole genome shotgun (WGS) entry which is preliminary data.</text>
</comment>